<dbReference type="Gene3D" id="2.40.30.10">
    <property type="entry name" value="Translation factors"/>
    <property type="match status" value="1"/>
</dbReference>
<dbReference type="SUPFAM" id="SSF63380">
    <property type="entry name" value="Riboflavin synthase domain-like"/>
    <property type="match status" value="1"/>
</dbReference>
<dbReference type="EMBL" id="JASGXD010000011">
    <property type="protein sequence ID" value="KAK6002885.1"/>
    <property type="molecule type" value="Genomic_DNA"/>
</dbReference>
<accession>A0ABR0TG33</accession>
<dbReference type="SUPFAM" id="SSF52343">
    <property type="entry name" value="Ferredoxin reductase-like, C-terminal NADP-linked domain"/>
    <property type="match status" value="1"/>
</dbReference>
<evidence type="ECO:0000313" key="2">
    <source>
        <dbReference type="EMBL" id="KAK6002885.1"/>
    </source>
</evidence>
<dbReference type="InterPro" id="IPR039261">
    <property type="entry name" value="FNR_nucleotide-bd"/>
</dbReference>
<organism evidence="2 3">
    <name type="scientific">Aureobasidium pullulans</name>
    <name type="common">Black yeast</name>
    <name type="synonym">Pullularia pullulans</name>
    <dbReference type="NCBI Taxonomy" id="5580"/>
    <lineage>
        <taxon>Eukaryota</taxon>
        <taxon>Fungi</taxon>
        <taxon>Dikarya</taxon>
        <taxon>Ascomycota</taxon>
        <taxon>Pezizomycotina</taxon>
        <taxon>Dothideomycetes</taxon>
        <taxon>Dothideomycetidae</taxon>
        <taxon>Dothideales</taxon>
        <taxon>Saccotheciaceae</taxon>
        <taxon>Aureobasidium</taxon>
    </lineage>
</organism>
<dbReference type="PROSITE" id="PS51384">
    <property type="entry name" value="FAD_FR"/>
    <property type="match status" value="1"/>
</dbReference>
<sequence length="617" mass="68413">MAFYQALDFHKGERMMQKKLRVPDMDNPTIPMLSSQASSMLQRAPLLAFGTLDPEGRPWTTVWGGSKGFSQPLGNSMIGIRTSVASKLDPVVEVLVGRDAKGEIVKEYGEGRLLSGLAIDLDTRKRVKLAGRMFAGALSSTTDRENDTDDQEQQGVLQLVARIDESLGNCPKYLNRREIYPATTDPKVVSDSVPLDEKAVELIHKVDLMFLSTSSGSSMDTNHRGGPPGFVRCLPQQGGCTQFVYPEYSGNRLYQSLGNMTLNPKAGFCFPDFDTGNCLFVTGETEILFGKDAADVMPRSNLAVRVTITAARLVASVLPFRGNTGEFSPYNPVVRYLASEQASTRTEVENASHNTAKLLTQTPLTPTISRFKFSLSNAATYTAGQYVTIDASDHLDVGYSHMRDDDPRSLNDDFVRTFTVSSPPGLPPYPSKRLADDEFEITIRKIGVVTDFLFQHGLDPKANGSQLEIVIKGFGGSFVVEQTEERSTIAFVAAGVGITPLMPCLHLLKLDDLQLFWTLRAVDLSLVVNLLEEFPDLATSLTLFVTGLSSQYEEQKAGIEKLINYNVRIVYRRLERSDLESLMPKIERWYVCTGSSQRSTILQWLRGSEVFYEDYNF</sequence>
<dbReference type="Proteomes" id="UP001341245">
    <property type="component" value="Unassembled WGS sequence"/>
</dbReference>
<evidence type="ECO:0000259" key="1">
    <source>
        <dbReference type="PROSITE" id="PS51384"/>
    </source>
</evidence>
<evidence type="ECO:0000313" key="3">
    <source>
        <dbReference type="Proteomes" id="UP001341245"/>
    </source>
</evidence>
<comment type="caution">
    <text evidence="2">The sequence shown here is derived from an EMBL/GenBank/DDBJ whole genome shotgun (WGS) entry which is preliminary data.</text>
</comment>
<reference evidence="2 3" key="1">
    <citation type="submission" date="2023-11" db="EMBL/GenBank/DDBJ databases">
        <title>Draft genome sequence and annotation of the polyextremotolerant black yeast-like fungus Aureobasidium pullulans NRRL 62042.</title>
        <authorList>
            <person name="Dielentheis-Frenken M.R.E."/>
            <person name="Wibberg D."/>
            <person name="Blank L.M."/>
            <person name="Tiso T."/>
        </authorList>
    </citation>
    <scope>NUCLEOTIDE SEQUENCE [LARGE SCALE GENOMIC DNA]</scope>
    <source>
        <strain evidence="2 3">NRRL 62042</strain>
    </source>
</reference>
<dbReference type="PANTHER" id="PTHR42815:SF2">
    <property type="entry name" value="FAD-BINDING, PUTATIVE (AFU_ORTHOLOGUE AFUA_6G07600)-RELATED"/>
    <property type="match status" value="1"/>
</dbReference>
<protein>
    <recommendedName>
        <fullName evidence="1">FAD-binding FR-type domain-containing protein</fullName>
    </recommendedName>
</protein>
<dbReference type="PANTHER" id="PTHR42815">
    <property type="entry name" value="FAD-BINDING, PUTATIVE (AFU_ORTHOLOGUE AFUA_6G07600)-RELATED"/>
    <property type="match status" value="1"/>
</dbReference>
<feature type="domain" description="FAD-binding FR-type" evidence="1">
    <location>
        <begin position="351"/>
        <end position="481"/>
    </location>
</feature>
<proteinExistence type="predicted"/>
<dbReference type="InterPro" id="IPR017938">
    <property type="entry name" value="Riboflavin_synthase-like_b-brl"/>
</dbReference>
<dbReference type="SUPFAM" id="SSF50475">
    <property type="entry name" value="FMN-binding split barrel"/>
    <property type="match status" value="1"/>
</dbReference>
<gene>
    <name evidence="2" type="ORF">QM012_001635</name>
</gene>
<dbReference type="Gene3D" id="2.30.110.10">
    <property type="entry name" value="Electron Transport, Fmn-binding Protein, Chain A"/>
    <property type="match status" value="1"/>
</dbReference>
<dbReference type="InterPro" id="IPR017927">
    <property type="entry name" value="FAD-bd_FR_type"/>
</dbReference>
<dbReference type="InterPro" id="IPR012349">
    <property type="entry name" value="Split_barrel_FMN-bd"/>
</dbReference>
<keyword evidence="3" id="KW-1185">Reference proteome</keyword>
<name>A0ABR0TG33_AURPU</name>